<feature type="transmembrane region" description="Helical" evidence="1">
    <location>
        <begin position="7"/>
        <end position="28"/>
    </location>
</feature>
<evidence type="ECO:0000256" key="1">
    <source>
        <dbReference type="SAM" id="Phobius"/>
    </source>
</evidence>
<gene>
    <name evidence="2" type="ORF">BkAM31D_16530</name>
</gene>
<reference evidence="2 3" key="1">
    <citation type="submission" date="2017-04" db="EMBL/GenBank/DDBJ databases">
        <title>Bacillus krulwichiae AM31D Genome sequencing and assembly.</title>
        <authorList>
            <person name="Krulwich T.A."/>
            <person name="Anastor L."/>
            <person name="Ehrlich R."/>
            <person name="Ehrlich G.D."/>
            <person name="Janto B."/>
        </authorList>
    </citation>
    <scope>NUCLEOTIDE SEQUENCE [LARGE SCALE GENOMIC DNA]</scope>
    <source>
        <strain evidence="2 3">AM31D</strain>
    </source>
</reference>
<feature type="transmembrane region" description="Helical" evidence="1">
    <location>
        <begin position="34"/>
        <end position="58"/>
    </location>
</feature>
<keyword evidence="1" id="KW-0472">Membrane</keyword>
<dbReference type="Proteomes" id="UP000193006">
    <property type="component" value="Chromosome"/>
</dbReference>
<keyword evidence="1" id="KW-0812">Transmembrane</keyword>
<evidence type="ECO:0000313" key="3">
    <source>
        <dbReference type="Proteomes" id="UP000193006"/>
    </source>
</evidence>
<dbReference type="STRING" id="199441.BkAM31D_16530"/>
<protein>
    <submittedName>
        <fullName evidence="2">Uncharacterized protein</fullName>
    </submittedName>
</protein>
<dbReference type="AlphaFoldDB" id="A0A1X9MD32"/>
<dbReference type="KEGG" id="bkw:BkAM31D_16530"/>
<evidence type="ECO:0000313" key="2">
    <source>
        <dbReference type="EMBL" id="ARK31328.1"/>
    </source>
</evidence>
<dbReference type="RefSeq" id="WP_085449807.1">
    <property type="nucleotide sequence ID" value="NZ_CP020814.1"/>
</dbReference>
<name>A0A1X9MD32_9BACI</name>
<sequence>MKNIALKIFAALFVIFLLLFGIGSYVWTFNSLTWGIPIAIFGFMFSCLSLIVFVLFWVDSKRQIIHTFQ</sequence>
<keyword evidence="1" id="KW-1133">Transmembrane helix</keyword>
<organism evidence="2 3">
    <name type="scientific">Halalkalibacter krulwichiae</name>
    <dbReference type="NCBI Taxonomy" id="199441"/>
    <lineage>
        <taxon>Bacteria</taxon>
        <taxon>Bacillati</taxon>
        <taxon>Bacillota</taxon>
        <taxon>Bacilli</taxon>
        <taxon>Bacillales</taxon>
        <taxon>Bacillaceae</taxon>
        <taxon>Halalkalibacter</taxon>
    </lineage>
</organism>
<accession>A0A1X9MD32</accession>
<proteinExistence type="predicted"/>
<dbReference type="EMBL" id="CP020814">
    <property type="protein sequence ID" value="ARK31328.1"/>
    <property type="molecule type" value="Genomic_DNA"/>
</dbReference>
<keyword evidence="3" id="KW-1185">Reference proteome</keyword>